<dbReference type="RefSeq" id="WP_205111830.1">
    <property type="nucleotide sequence ID" value="NZ_JACJJL010000035.1"/>
</dbReference>
<dbReference type="SUPFAM" id="SSF53448">
    <property type="entry name" value="Nucleotide-diphospho-sugar transferases"/>
    <property type="match status" value="1"/>
</dbReference>
<evidence type="ECO:0000313" key="2">
    <source>
        <dbReference type="EMBL" id="MBM6662932.1"/>
    </source>
</evidence>
<sequence>MARELLQNISSDPHQSCVRNKPQISTEQYDLQVIVPAYNACKYIETCIDSVLKLPISSSLIVTVVNDGSTDNTEDILKKYSNDDRVEIITQKNQGFSGARNRALAEIKGRYITFLDSDDEFLRGGKE</sequence>
<protein>
    <submittedName>
        <fullName evidence="2">Glycosyltransferase family 2 protein</fullName>
    </submittedName>
</protein>
<organism evidence="2 3">
    <name type="scientific">Marseilla massiliensis</name>
    <dbReference type="NCBI Taxonomy" id="1841864"/>
    <lineage>
        <taxon>Bacteria</taxon>
        <taxon>Pseudomonadati</taxon>
        <taxon>Bacteroidota</taxon>
        <taxon>Bacteroidia</taxon>
        <taxon>Bacteroidales</taxon>
        <taxon>Prevotellaceae</taxon>
        <taxon>Marseilla</taxon>
    </lineage>
</organism>
<dbReference type="Gene3D" id="3.90.550.10">
    <property type="entry name" value="Spore Coat Polysaccharide Biosynthesis Protein SpsA, Chain A"/>
    <property type="match status" value="1"/>
</dbReference>
<dbReference type="AlphaFoldDB" id="A0A938WPT8"/>
<proteinExistence type="predicted"/>
<comment type="caution">
    <text evidence="2">The sequence shown here is derived from an EMBL/GenBank/DDBJ whole genome shotgun (WGS) entry which is preliminary data.</text>
</comment>
<evidence type="ECO:0000313" key="3">
    <source>
        <dbReference type="Proteomes" id="UP000764045"/>
    </source>
</evidence>
<dbReference type="PANTHER" id="PTHR22916">
    <property type="entry name" value="GLYCOSYLTRANSFERASE"/>
    <property type="match status" value="1"/>
</dbReference>
<feature type="domain" description="Glycosyltransferase 2-like" evidence="1">
    <location>
        <begin position="33"/>
        <end position="122"/>
    </location>
</feature>
<dbReference type="CDD" id="cd00761">
    <property type="entry name" value="Glyco_tranf_GTA_type"/>
    <property type="match status" value="1"/>
</dbReference>
<dbReference type="EMBL" id="JACJJL010000035">
    <property type="protein sequence ID" value="MBM6662932.1"/>
    <property type="molecule type" value="Genomic_DNA"/>
</dbReference>
<name>A0A938WPT8_9BACT</name>
<keyword evidence="3" id="KW-1185">Reference proteome</keyword>
<dbReference type="PANTHER" id="PTHR22916:SF3">
    <property type="entry name" value="UDP-GLCNAC:BETAGAL BETA-1,3-N-ACETYLGLUCOSAMINYLTRANSFERASE-LIKE PROTEIN 1"/>
    <property type="match status" value="1"/>
</dbReference>
<evidence type="ECO:0000259" key="1">
    <source>
        <dbReference type="Pfam" id="PF00535"/>
    </source>
</evidence>
<dbReference type="Pfam" id="PF00535">
    <property type="entry name" value="Glycos_transf_2"/>
    <property type="match status" value="1"/>
</dbReference>
<dbReference type="InterPro" id="IPR001173">
    <property type="entry name" value="Glyco_trans_2-like"/>
</dbReference>
<dbReference type="GO" id="GO:0016758">
    <property type="term" value="F:hexosyltransferase activity"/>
    <property type="evidence" value="ECO:0007669"/>
    <property type="project" value="UniProtKB-ARBA"/>
</dbReference>
<dbReference type="Proteomes" id="UP000764045">
    <property type="component" value="Unassembled WGS sequence"/>
</dbReference>
<reference evidence="2 3" key="1">
    <citation type="journal article" date="2021" name="Sci. Rep.">
        <title>The distribution of antibiotic resistance genes in chicken gut microbiota commensals.</title>
        <authorList>
            <person name="Juricova H."/>
            <person name="Matiasovicova J."/>
            <person name="Kubasova T."/>
            <person name="Cejkova D."/>
            <person name="Rychlik I."/>
        </authorList>
    </citation>
    <scope>NUCLEOTIDE SEQUENCE [LARGE SCALE GENOMIC DNA]</scope>
    <source>
        <strain evidence="2 3">An819</strain>
    </source>
</reference>
<dbReference type="InterPro" id="IPR029044">
    <property type="entry name" value="Nucleotide-diphossugar_trans"/>
</dbReference>
<gene>
    <name evidence="2" type="ORF">H6B30_14485</name>
</gene>
<accession>A0A938WPT8</accession>